<feature type="transmembrane region" description="Helical" evidence="5">
    <location>
        <begin position="79"/>
        <end position="101"/>
    </location>
</feature>
<comment type="subcellular location">
    <subcellularLocation>
        <location evidence="1">Membrane</location>
        <topology evidence="1">Multi-pass membrane protein</topology>
    </subcellularLocation>
</comment>
<dbReference type="InterPro" id="IPR032808">
    <property type="entry name" value="DoxX"/>
</dbReference>
<evidence type="ECO:0000256" key="5">
    <source>
        <dbReference type="SAM" id="Phobius"/>
    </source>
</evidence>
<evidence type="ECO:0000256" key="2">
    <source>
        <dbReference type="ARBA" id="ARBA00022692"/>
    </source>
</evidence>
<protein>
    <submittedName>
        <fullName evidence="6">DoxX family membrane protein</fullName>
    </submittedName>
</protein>
<dbReference type="PANTHER" id="PTHR39157:SF1">
    <property type="entry name" value="DOXX FAMILY PROTEIN"/>
    <property type="match status" value="1"/>
</dbReference>
<evidence type="ECO:0000256" key="3">
    <source>
        <dbReference type="ARBA" id="ARBA00022989"/>
    </source>
</evidence>
<gene>
    <name evidence="6" type="ORF">P6P90_16890</name>
</gene>
<feature type="transmembrane region" description="Helical" evidence="5">
    <location>
        <begin position="113"/>
        <end position="135"/>
    </location>
</feature>
<organism evidence="6 7">
    <name type="scientific">Ectobacillus antri</name>
    <dbReference type="NCBI Taxonomy" id="2486280"/>
    <lineage>
        <taxon>Bacteria</taxon>
        <taxon>Bacillati</taxon>
        <taxon>Bacillota</taxon>
        <taxon>Bacilli</taxon>
        <taxon>Bacillales</taxon>
        <taxon>Bacillaceae</taxon>
        <taxon>Ectobacillus</taxon>
    </lineage>
</organism>
<keyword evidence="4 5" id="KW-0472">Membrane</keyword>
<accession>A0ABT6HA56</accession>
<comment type="caution">
    <text evidence="6">The sequence shown here is derived from an EMBL/GenBank/DDBJ whole genome shotgun (WGS) entry which is preliminary data.</text>
</comment>
<dbReference type="Proteomes" id="UP001218246">
    <property type="component" value="Unassembled WGS sequence"/>
</dbReference>
<evidence type="ECO:0000256" key="1">
    <source>
        <dbReference type="ARBA" id="ARBA00004141"/>
    </source>
</evidence>
<dbReference type="PANTHER" id="PTHR39157">
    <property type="entry name" value="INTEGRAL MEMBRANE PROTEIN-RELATED"/>
    <property type="match status" value="1"/>
</dbReference>
<name>A0ABT6HA56_9BACI</name>
<evidence type="ECO:0000256" key="4">
    <source>
        <dbReference type="ARBA" id="ARBA00023136"/>
    </source>
</evidence>
<evidence type="ECO:0000313" key="6">
    <source>
        <dbReference type="EMBL" id="MDG5755570.1"/>
    </source>
</evidence>
<evidence type="ECO:0000313" key="7">
    <source>
        <dbReference type="Proteomes" id="UP001218246"/>
    </source>
</evidence>
<sequence>MWAYLQRRGKKSIVFTLIRLYLGVKWTMAGYEKIKGGSFNATSFLKGALEKAKASGADVLVQDWWAVVIKYLFLPNVEILNYLIPVTELIIGIFLLTGSFTRRSLQYAIALNFLYLLSGSLHVNPQMIILSLFLLKVKENAATYGIDGWIFIPAMRKAAPPKPTSPPM</sequence>
<dbReference type="Pfam" id="PF07681">
    <property type="entry name" value="DoxX"/>
    <property type="match status" value="1"/>
</dbReference>
<dbReference type="RefSeq" id="WP_124566047.1">
    <property type="nucleotide sequence ID" value="NZ_JARRRY010000034.1"/>
</dbReference>
<proteinExistence type="predicted"/>
<dbReference type="EMBL" id="JARULN010000034">
    <property type="protein sequence ID" value="MDG5755570.1"/>
    <property type="molecule type" value="Genomic_DNA"/>
</dbReference>
<keyword evidence="2 5" id="KW-0812">Transmembrane</keyword>
<keyword evidence="3 5" id="KW-1133">Transmembrane helix</keyword>
<keyword evidence="7" id="KW-1185">Reference proteome</keyword>
<reference evidence="6 7" key="1">
    <citation type="submission" date="2023-04" db="EMBL/GenBank/DDBJ databases">
        <title>Ectobacillus antri isolated from activated sludge.</title>
        <authorList>
            <person name="Yan P."/>
            <person name="Liu X."/>
        </authorList>
    </citation>
    <scope>NUCLEOTIDE SEQUENCE [LARGE SCALE GENOMIC DNA]</scope>
    <source>
        <strain evidence="6 7">C18H</strain>
    </source>
</reference>